<name>A0A7J7K4I8_BUGNE</name>
<evidence type="ECO:0000256" key="3">
    <source>
        <dbReference type="ARBA" id="ARBA00022833"/>
    </source>
</evidence>
<dbReference type="PROSITE" id="PS50089">
    <property type="entry name" value="ZF_RING_2"/>
    <property type="match status" value="1"/>
</dbReference>
<dbReference type="GO" id="GO:0008270">
    <property type="term" value="F:zinc ion binding"/>
    <property type="evidence" value="ECO:0007669"/>
    <property type="project" value="UniProtKB-KW"/>
</dbReference>
<comment type="caution">
    <text evidence="6">The sequence shown here is derived from an EMBL/GenBank/DDBJ whole genome shotgun (WGS) entry which is preliminary data.</text>
</comment>
<dbReference type="SMART" id="SM00184">
    <property type="entry name" value="RING"/>
    <property type="match status" value="1"/>
</dbReference>
<evidence type="ECO:0000313" key="7">
    <source>
        <dbReference type="Proteomes" id="UP000593567"/>
    </source>
</evidence>
<keyword evidence="3" id="KW-0862">Zinc</keyword>
<evidence type="ECO:0000313" key="6">
    <source>
        <dbReference type="EMBL" id="KAF6033549.1"/>
    </source>
</evidence>
<evidence type="ECO:0000256" key="4">
    <source>
        <dbReference type="PROSITE-ProRule" id="PRU00175"/>
    </source>
</evidence>
<accession>A0A7J7K4I8</accession>
<keyword evidence="2 4" id="KW-0863">Zinc-finger</keyword>
<keyword evidence="7" id="KW-1185">Reference proteome</keyword>
<dbReference type="InterPro" id="IPR013083">
    <property type="entry name" value="Znf_RING/FYVE/PHD"/>
</dbReference>
<reference evidence="6" key="1">
    <citation type="submission" date="2020-06" db="EMBL/GenBank/DDBJ databases">
        <title>Draft genome of Bugula neritina, a colonial animal packing powerful symbionts and potential medicines.</title>
        <authorList>
            <person name="Rayko M."/>
        </authorList>
    </citation>
    <scope>NUCLEOTIDE SEQUENCE [LARGE SCALE GENOMIC DNA]</scope>
    <source>
        <strain evidence="6">Kwan_BN1</strain>
    </source>
</reference>
<dbReference type="Proteomes" id="UP000593567">
    <property type="component" value="Unassembled WGS sequence"/>
</dbReference>
<protein>
    <recommendedName>
        <fullName evidence="5">RING-type domain-containing protein</fullName>
    </recommendedName>
</protein>
<evidence type="ECO:0000259" key="5">
    <source>
        <dbReference type="PROSITE" id="PS50089"/>
    </source>
</evidence>
<dbReference type="SUPFAM" id="SSF57850">
    <property type="entry name" value="RING/U-box"/>
    <property type="match status" value="1"/>
</dbReference>
<proteinExistence type="predicted"/>
<dbReference type="Gene3D" id="3.30.40.10">
    <property type="entry name" value="Zinc/RING finger domain, C3HC4 (zinc finger)"/>
    <property type="match status" value="1"/>
</dbReference>
<keyword evidence="1" id="KW-0479">Metal-binding</keyword>
<feature type="domain" description="RING-type" evidence="5">
    <location>
        <begin position="25"/>
        <end position="63"/>
    </location>
</feature>
<dbReference type="AlphaFoldDB" id="A0A7J7K4I8"/>
<evidence type="ECO:0000256" key="2">
    <source>
        <dbReference type="ARBA" id="ARBA00022771"/>
    </source>
</evidence>
<evidence type="ECO:0000256" key="1">
    <source>
        <dbReference type="ARBA" id="ARBA00022723"/>
    </source>
</evidence>
<organism evidence="6 7">
    <name type="scientific">Bugula neritina</name>
    <name type="common">Brown bryozoan</name>
    <name type="synonym">Sertularia neritina</name>
    <dbReference type="NCBI Taxonomy" id="10212"/>
    <lineage>
        <taxon>Eukaryota</taxon>
        <taxon>Metazoa</taxon>
        <taxon>Spiralia</taxon>
        <taxon>Lophotrochozoa</taxon>
        <taxon>Bryozoa</taxon>
        <taxon>Gymnolaemata</taxon>
        <taxon>Cheilostomatida</taxon>
        <taxon>Flustrina</taxon>
        <taxon>Buguloidea</taxon>
        <taxon>Bugulidae</taxon>
        <taxon>Bugula</taxon>
    </lineage>
</organism>
<gene>
    <name evidence="6" type="ORF">EB796_008142</name>
</gene>
<dbReference type="EMBL" id="VXIV02001301">
    <property type="protein sequence ID" value="KAF6033549.1"/>
    <property type="molecule type" value="Genomic_DNA"/>
</dbReference>
<dbReference type="PROSITE" id="PS00518">
    <property type="entry name" value="ZF_RING_1"/>
    <property type="match status" value="1"/>
</dbReference>
<sequence length="188" mass="22321">MARTSQKRFDVGLRLSRHLRSLVECGICCEVKELRLLPCQHAICLDCLNSIMATPFQWCAFCREHLKEDSGKDYPVFRFASDLRGIMSKAGEALSPWYFTDTMWLRCCVKICYRYVDMYCKNCDRFLCYRCSKCHHTNVLVEYYEQSIESSQKIYQTWKDNLQTELDSLKKEVTCIQIYLLEIWHVKT</sequence>
<dbReference type="OrthoDB" id="111250at2759"/>
<dbReference type="InterPro" id="IPR017907">
    <property type="entry name" value="Znf_RING_CS"/>
</dbReference>
<dbReference type="InterPro" id="IPR001841">
    <property type="entry name" value="Znf_RING"/>
</dbReference>